<protein>
    <submittedName>
        <fullName evidence="1">Uncharacterized protein</fullName>
    </submittedName>
</protein>
<dbReference type="EMBL" id="BKCJ011064850">
    <property type="protein sequence ID" value="GFC78281.1"/>
    <property type="molecule type" value="Genomic_DNA"/>
</dbReference>
<comment type="caution">
    <text evidence="1">The sequence shown here is derived from an EMBL/GenBank/DDBJ whole genome shotgun (WGS) entry which is preliminary data.</text>
</comment>
<dbReference type="AlphaFoldDB" id="A0A699R5N6"/>
<organism evidence="1">
    <name type="scientific">Tanacetum cinerariifolium</name>
    <name type="common">Dalmatian daisy</name>
    <name type="synonym">Chrysanthemum cinerariifolium</name>
    <dbReference type="NCBI Taxonomy" id="118510"/>
    <lineage>
        <taxon>Eukaryota</taxon>
        <taxon>Viridiplantae</taxon>
        <taxon>Streptophyta</taxon>
        <taxon>Embryophyta</taxon>
        <taxon>Tracheophyta</taxon>
        <taxon>Spermatophyta</taxon>
        <taxon>Magnoliopsida</taxon>
        <taxon>eudicotyledons</taxon>
        <taxon>Gunneridae</taxon>
        <taxon>Pentapetalae</taxon>
        <taxon>asterids</taxon>
        <taxon>campanulids</taxon>
        <taxon>Asterales</taxon>
        <taxon>Asteraceae</taxon>
        <taxon>Asteroideae</taxon>
        <taxon>Anthemideae</taxon>
        <taxon>Anthemidinae</taxon>
        <taxon>Tanacetum</taxon>
    </lineage>
</organism>
<name>A0A699R5N6_TANCI</name>
<reference evidence="1" key="1">
    <citation type="journal article" date="2019" name="Sci. Rep.">
        <title>Draft genome of Tanacetum cinerariifolium, the natural source of mosquito coil.</title>
        <authorList>
            <person name="Yamashiro T."/>
            <person name="Shiraishi A."/>
            <person name="Satake H."/>
            <person name="Nakayama K."/>
        </authorList>
    </citation>
    <scope>NUCLEOTIDE SEQUENCE</scope>
</reference>
<accession>A0A699R5N6</accession>
<feature type="non-terminal residue" evidence="1">
    <location>
        <position position="1"/>
    </location>
</feature>
<gene>
    <name evidence="1" type="ORF">Tci_850251</name>
</gene>
<evidence type="ECO:0000313" key="1">
    <source>
        <dbReference type="EMBL" id="GFC78281.1"/>
    </source>
</evidence>
<sequence length="47" mass="5312">ATGGRCHMLVRQSCSRCCLSRCLPPTHKETENVEFKLLMRRGKAGSY</sequence>
<proteinExistence type="predicted"/>